<proteinExistence type="predicted"/>
<evidence type="ECO:0000256" key="1">
    <source>
        <dbReference type="SAM" id="Phobius"/>
    </source>
</evidence>
<keyword evidence="1" id="KW-0812">Transmembrane</keyword>
<dbReference type="AlphaFoldDB" id="A0A0G1PYU5"/>
<dbReference type="EMBL" id="LCMO01000045">
    <property type="protein sequence ID" value="KKU37667.1"/>
    <property type="molecule type" value="Genomic_DNA"/>
</dbReference>
<dbReference type="Proteomes" id="UP000033818">
    <property type="component" value="Unassembled WGS sequence"/>
</dbReference>
<keyword evidence="1" id="KW-1133">Transmembrane helix</keyword>
<keyword evidence="1" id="KW-0472">Membrane</keyword>
<sequence>MFQFSKKNLIIFAIIGVLVLVGALYFVTRGEREYVIEKTPAKELMTAKQAYDLASAEAKKWQADVQPVFLKTIGEVKEGKSEAWQAEFYSKSYTEAQGGPEGSPTKFNYLVTVKNKKIENAEVAESGVWGSGLPSDWRDGAEIAQQFLATPNFQNETIQELNLYYDRAFQKWFWAVRTEKGVTGFEIR</sequence>
<feature type="transmembrane region" description="Helical" evidence="1">
    <location>
        <begin position="9"/>
        <end position="27"/>
    </location>
</feature>
<protein>
    <submittedName>
        <fullName evidence="2">Uncharacterized protein</fullName>
    </submittedName>
</protein>
<organism evidence="2 3">
    <name type="scientific">Candidatus Azambacteria bacterium GW2011_GWB2_46_37</name>
    <dbReference type="NCBI Taxonomy" id="1618618"/>
    <lineage>
        <taxon>Bacteria</taxon>
        <taxon>Candidatus Azamiibacteriota</taxon>
    </lineage>
</organism>
<evidence type="ECO:0000313" key="2">
    <source>
        <dbReference type="EMBL" id="KKU37667.1"/>
    </source>
</evidence>
<reference evidence="2 3" key="1">
    <citation type="journal article" date="2015" name="Nature">
        <title>rRNA introns, odd ribosomes, and small enigmatic genomes across a large radiation of phyla.</title>
        <authorList>
            <person name="Brown C.T."/>
            <person name="Hug L.A."/>
            <person name="Thomas B.C."/>
            <person name="Sharon I."/>
            <person name="Castelle C.J."/>
            <person name="Singh A."/>
            <person name="Wilkins M.J."/>
            <person name="Williams K.H."/>
            <person name="Banfield J.F."/>
        </authorList>
    </citation>
    <scope>NUCLEOTIDE SEQUENCE [LARGE SCALE GENOMIC DNA]</scope>
</reference>
<evidence type="ECO:0000313" key="3">
    <source>
        <dbReference type="Proteomes" id="UP000033818"/>
    </source>
</evidence>
<gene>
    <name evidence="2" type="ORF">UX53_C0045G0014</name>
</gene>
<comment type="caution">
    <text evidence="2">The sequence shown here is derived from an EMBL/GenBank/DDBJ whole genome shotgun (WGS) entry which is preliminary data.</text>
</comment>
<name>A0A0G1PYU5_9BACT</name>
<accession>A0A0G1PYU5</accession>